<dbReference type="Proteomes" id="UP000249986">
    <property type="component" value="Unassembled WGS sequence"/>
</dbReference>
<comment type="domain">
    <text evidence="4">A Gly-cisPro motif from one monomer fits into the active site of the other monomer to allow specific chiral rejection of L-amino acids.</text>
</comment>
<dbReference type="GO" id="GO:0005737">
    <property type="term" value="C:cytoplasm"/>
    <property type="evidence" value="ECO:0007669"/>
    <property type="project" value="UniProtKB-SubCell"/>
</dbReference>
<dbReference type="NCBIfam" id="TIGR00256">
    <property type="entry name" value="D-aminoacyl-tRNA deacylase"/>
    <property type="match status" value="1"/>
</dbReference>
<protein>
    <recommendedName>
        <fullName evidence="4">D-aminoacyl-tRNA deacylase</fullName>
        <shortName evidence="4">DTD</shortName>
        <ecNumber evidence="4">3.1.1.96</ecNumber>
    </recommendedName>
    <alternativeName>
        <fullName evidence="4">Gly-tRNA(Ala) deacylase</fullName>
        <ecNumber evidence="4">3.1.1.-</ecNumber>
    </alternativeName>
</protein>
<dbReference type="GO" id="GO:0106026">
    <property type="term" value="F:Gly-tRNA(Ala) deacylase activity"/>
    <property type="evidence" value="ECO:0007669"/>
    <property type="project" value="UniProtKB-UniRule"/>
</dbReference>
<comment type="function">
    <text evidence="4">An aminoacyl-tRNA editing enzyme that deacylates mischarged D-aminoacyl-tRNAs. Also deacylates mischarged glycyl-tRNA(Ala), protecting cells against glycine mischarging by AlaRS. Acts via tRNA-based rather than protein-based catalysis; rejects L-amino acids rather than detecting D-amino acids in the active site. By recycling D-aminoacyl-tRNA to D-amino acids and free tRNA molecules, this enzyme counteracts the toxicity associated with the formation of D-aminoacyl-tRNA entities in vivo and helps enforce protein L-homochirality.</text>
</comment>
<dbReference type="GO" id="GO:0051500">
    <property type="term" value="F:D-tyrosyl-tRNA(Tyr) deacylase activity"/>
    <property type="evidence" value="ECO:0007669"/>
    <property type="project" value="TreeGrafter"/>
</dbReference>
<evidence type="ECO:0000313" key="5">
    <source>
        <dbReference type="EMBL" id="SQB57636.1"/>
    </source>
</evidence>
<comment type="catalytic activity">
    <reaction evidence="4">
        <text>a D-aminoacyl-tRNA + H2O = a tRNA + a D-alpha-amino acid + H(+)</text>
        <dbReference type="Rhea" id="RHEA:13953"/>
        <dbReference type="Rhea" id="RHEA-COMP:10123"/>
        <dbReference type="Rhea" id="RHEA-COMP:10124"/>
        <dbReference type="ChEBI" id="CHEBI:15377"/>
        <dbReference type="ChEBI" id="CHEBI:15378"/>
        <dbReference type="ChEBI" id="CHEBI:59871"/>
        <dbReference type="ChEBI" id="CHEBI:78442"/>
        <dbReference type="ChEBI" id="CHEBI:79333"/>
        <dbReference type="EC" id="3.1.1.96"/>
    </reaction>
</comment>
<keyword evidence="2 4" id="KW-0820">tRNA-binding</keyword>
<evidence type="ECO:0000256" key="1">
    <source>
        <dbReference type="ARBA" id="ARBA00009673"/>
    </source>
</evidence>
<dbReference type="GO" id="GO:0043908">
    <property type="term" value="F:Ser(Gly)-tRNA(Ala) hydrolase activity"/>
    <property type="evidence" value="ECO:0007669"/>
    <property type="project" value="UniProtKB-UniRule"/>
</dbReference>
<evidence type="ECO:0000256" key="3">
    <source>
        <dbReference type="ARBA" id="ARBA00022801"/>
    </source>
</evidence>
<proteinExistence type="inferred from homology"/>
<accession>A0A2X2XZP6</accession>
<comment type="subcellular location">
    <subcellularLocation>
        <location evidence="4">Cytoplasm</location>
    </subcellularLocation>
</comment>
<evidence type="ECO:0000256" key="4">
    <source>
        <dbReference type="HAMAP-Rule" id="MF_00518"/>
    </source>
</evidence>
<dbReference type="EC" id="3.1.1.-" evidence="4"/>
<dbReference type="RefSeq" id="WP_096516590.1">
    <property type="nucleotide sequence ID" value="NZ_AP017630.1"/>
</dbReference>
<dbReference type="Gene3D" id="3.50.80.10">
    <property type="entry name" value="D-tyrosyl-tRNA(Tyr) deacylase"/>
    <property type="match status" value="1"/>
</dbReference>
<dbReference type="Pfam" id="PF02580">
    <property type="entry name" value="Tyr_Deacylase"/>
    <property type="match status" value="1"/>
</dbReference>
<feature type="short sequence motif" description="Gly-cisPro motif, important for rejection of L-amino acids" evidence="4">
    <location>
        <begin position="137"/>
        <end position="138"/>
    </location>
</feature>
<comment type="catalytic activity">
    <reaction evidence="4">
        <text>glycyl-tRNA(Ala) + H2O = tRNA(Ala) + glycine + H(+)</text>
        <dbReference type="Rhea" id="RHEA:53744"/>
        <dbReference type="Rhea" id="RHEA-COMP:9657"/>
        <dbReference type="Rhea" id="RHEA-COMP:13640"/>
        <dbReference type="ChEBI" id="CHEBI:15377"/>
        <dbReference type="ChEBI" id="CHEBI:15378"/>
        <dbReference type="ChEBI" id="CHEBI:57305"/>
        <dbReference type="ChEBI" id="CHEBI:78442"/>
        <dbReference type="ChEBI" id="CHEBI:78522"/>
    </reaction>
</comment>
<dbReference type="EMBL" id="UAWG01000001">
    <property type="protein sequence ID" value="SQB57636.1"/>
    <property type="molecule type" value="Genomic_DNA"/>
</dbReference>
<dbReference type="EC" id="3.1.1.96" evidence="4"/>
<dbReference type="PANTHER" id="PTHR10472:SF5">
    <property type="entry name" value="D-AMINOACYL-TRNA DEACYLASE 1"/>
    <property type="match status" value="1"/>
</dbReference>
<keyword evidence="4" id="KW-0963">Cytoplasm</keyword>
<dbReference type="GO" id="GO:0000049">
    <property type="term" value="F:tRNA binding"/>
    <property type="evidence" value="ECO:0007669"/>
    <property type="project" value="UniProtKB-UniRule"/>
</dbReference>
<sequence>MRVVVQRVNKSSVKVDNEIVGSINKGFNVLVGIGKEDTIEDLKYMKDKVLNLRVFEDEEDKMNLSLKDVGGELLLISQFTLYGDCRKGRRPNFMNALGGDEAKKLFDEFVSMCREEGIKVETGVFGAHMVVDIENDGPVTLILDSKKNF</sequence>
<comment type="subunit">
    <text evidence="4">Homodimer.</text>
</comment>
<dbReference type="InterPro" id="IPR023509">
    <property type="entry name" value="DTD-like_sf"/>
</dbReference>
<dbReference type="FunFam" id="3.50.80.10:FF:000001">
    <property type="entry name" value="D-aminoacyl-tRNA deacylase"/>
    <property type="match status" value="1"/>
</dbReference>
<comment type="similarity">
    <text evidence="1 4">Belongs to the DTD family.</text>
</comment>
<name>A0A2X2XZP6_CLOPF</name>
<gene>
    <name evidence="4 5" type="primary">dtd</name>
    <name evidence="5" type="ORF">NCTC10719_00220</name>
</gene>
<keyword evidence="4" id="KW-0694">RNA-binding</keyword>
<dbReference type="PANTHER" id="PTHR10472">
    <property type="entry name" value="D-TYROSYL-TRNA TYR DEACYLASE"/>
    <property type="match status" value="1"/>
</dbReference>
<organism evidence="5 6">
    <name type="scientific">Clostridium perfringens</name>
    <dbReference type="NCBI Taxonomy" id="1502"/>
    <lineage>
        <taxon>Bacteria</taxon>
        <taxon>Bacillati</taxon>
        <taxon>Bacillota</taxon>
        <taxon>Clostridia</taxon>
        <taxon>Eubacteriales</taxon>
        <taxon>Clostridiaceae</taxon>
        <taxon>Clostridium</taxon>
    </lineage>
</organism>
<dbReference type="GO" id="GO:0019478">
    <property type="term" value="P:D-amino acid catabolic process"/>
    <property type="evidence" value="ECO:0007669"/>
    <property type="project" value="UniProtKB-UniRule"/>
</dbReference>
<dbReference type="SUPFAM" id="SSF69500">
    <property type="entry name" value="DTD-like"/>
    <property type="match status" value="1"/>
</dbReference>
<evidence type="ECO:0000313" key="6">
    <source>
        <dbReference type="Proteomes" id="UP000249986"/>
    </source>
</evidence>
<evidence type="ECO:0000256" key="2">
    <source>
        <dbReference type="ARBA" id="ARBA00022555"/>
    </source>
</evidence>
<dbReference type="InterPro" id="IPR003732">
    <property type="entry name" value="Daa-tRNA_deacyls_DTD"/>
</dbReference>
<dbReference type="AlphaFoldDB" id="A0A2X2XZP6"/>
<dbReference type="HAMAP" id="MF_00518">
    <property type="entry name" value="Deacylase_Dtd"/>
    <property type="match status" value="1"/>
</dbReference>
<keyword evidence="3 4" id="KW-0378">Hydrolase</keyword>
<reference evidence="5 6" key="1">
    <citation type="submission" date="2018-06" db="EMBL/GenBank/DDBJ databases">
        <authorList>
            <consortium name="Pathogen Informatics"/>
            <person name="Doyle S."/>
        </authorList>
    </citation>
    <scope>NUCLEOTIDE SEQUENCE [LARGE SCALE GENOMIC DNA]</scope>
    <source>
        <strain evidence="5 6">NCTC10719</strain>
    </source>
</reference>
<dbReference type="CDD" id="cd00563">
    <property type="entry name" value="Dtyr_deacylase"/>
    <property type="match status" value="1"/>
</dbReference>